<feature type="transmembrane region" description="Helical" evidence="6">
    <location>
        <begin position="70"/>
        <end position="90"/>
    </location>
</feature>
<feature type="transmembrane region" description="Helical" evidence="6">
    <location>
        <begin position="162"/>
        <end position="179"/>
    </location>
</feature>
<dbReference type="AlphaFoldDB" id="A0A1V0N461"/>
<name>A0A1V0N461_9ARCH</name>
<keyword evidence="2" id="KW-1003">Cell membrane</keyword>
<dbReference type="GeneID" id="31676495"/>
<dbReference type="OrthoDB" id="57505at2157"/>
<dbReference type="GO" id="GO:0022857">
    <property type="term" value="F:transmembrane transporter activity"/>
    <property type="evidence" value="ECO:0007669"/>
    <property type="project" value="InterPro"/>
</dbReference>
<feature type="transmembrane region" description="Helical" evidence="6">
    <location>
        <begin position="96"/>
        <end position="119"/>
    </location>
</feature>
<dbReference type="GO" id="GO:0005886">
    <property type="term" value="C:plasma membrane"/>
    <property type="evidence" value="ECO:0007669"/>
    <property type="project" value="UniProtKB-SubCell"/>
</dbReference>
<comment type="subcellular location">
    <subcellularLocation>
        <location evidence="1">Cell membrane</location>
        <topology evidence="1">Multi-pass membrane protein</topology>
    </subcellularLocation>
</comment>
<dbReference type="Pfam" id="PF07690">
    <property type="entry name" value="MFS_1"/>
    <property type="match status" value="1"/>
</dbReference>
<dbReference type="KEGG" id="fai:FAD_0996"/>
<keyword evidence="3 6" id="KW-0812">Transmembrane</keyword>
<gene>
    <name evidence="7" type="ORF">FAD_0996</name>
</gene>
<feature type="transmembrane region" description="Helical" evidence="6">
    <location>
        <begin position="208"/>
        <end position="228"/>
    </location>
</feature>
<dbReference type="EMBL" id="CP015363">
    <property type="protein sequence ID" value="ARD84877.1"/>
    <property type="molecule type" value="Genomic_DNA"/>
</dbReference>
<feature type="transmembrane region" description="Helical" evidence="6">
    <location>
        <begin position="336"/>
        <end position="355"/>
    </location>
</feature>
<dbReference type="Proteomes" id="UP000192050">
    <property type="component" value="Chromosome"/>
</dbReference>
<reference evidence="7 8" key="1">
    <citation type="submission" date="2011-10" db="EMBL/GenBank/DDBJ databases">
        <title>Metabolic and evolutionary patterns in the extreme acidophile Ferroplasma acidiphilum.</title>
        <authorList>
            <person name="Golyshina O.V."/>
            <person name="Kozyavkin S.A."/>
            <person name="Tatusov R.L."/>
            <person name="Slesarev A.I."/>
            <person name="Golyshin P.N."/>
        </authorList>
    </citation>
    <scope>NUCLEOTIDE SEQUENCE [LARGE SCALE GENOMIC DNA]</scope>
    <source>
        <strain evidence="8">Y</strain>
    </source>
</reference>
<dbReference type="PANTHER" id="PTHR23513">
    <property type="entry name" value="INTEGRAL MEMBRANE EFFLUX PROTEIN-RELATED"/>
    <property type="match status" value="1"/>
</dbReference>
<proteinExistence type="predicted"/>
<feature type="transmembrane region" description="Helical" evidence="6">
    <location>
        <begin position="240"/>
        <end position="263"/>
    </location>
</feature>
<evidence type="ECO:0000256" key="1">
    <source>
        <dbReference type="ARBA" id="ARBA00004651"/>
    </source>
</evidence>
<organism evidence="7 8">
    <name type="scientific">Ferroplasma acidiphilum</name>
    <dbReference type="NCBI Taxonomy" id="74969"/>
    <lineage>
        <taxon>Archaea</taxon>
        <taxon>Methanobacteriati</taxon>
        <taxon>Thermoplasmatota</taxon>
        <taxon>Thermoplasmata</taxon>
        <taxon>Thermoplasmatales</taxon>
        <taxon>Ferroplasmaceae</taxon>
        <taxon>Ferroplasma</taxon>
    </lineage>
</organism>
<feature type="transmembrane region" description="Helical" evidence="6">
    <location>
        <begin position="361"/>
        <end position="382"/>
    </location>
</feature>
<evidence type="ECO:0000256" key="4">
    <source>
        <dbReference type="ARBA" id="ARBA00022989"/>
    </source>
</evidence>
<feature type="transmembrane region" description="Helical" evidence="6">
    <location>
        <begin position="7"/>
        <end position="32"/>
    </location>
</feature>
<feature type="transmembrane region" description="Helical" evidence="6">
    <location>
        <begin position="272"/>
        <end position="289"/>
    </location>
</feature>
<sequence>MQKNFFYLILSTLIANIASSILYIGITWYVLISVNGEILYGSIVLIATITGFAISNFIGKIIDRYNKKKIFIQLHLIVSLLFLLIFLLLIRNIALSITTLFIIYMIISVYSMFYWNVILSITQQIFSIKEYKSINSKMEIIGQISSVFSIIAGFIIYSVNFLFIMIACSIAFAISAMTFKKIKIIEAEKNNISKSTFSGFTYLKNNKYLFFLLFALYTPFIAIIIGNFTQPAFIVNALNGTPVIIGAMESIYAISAVITSLLIPKMNEKNEFILIVISMIVFSVGTIAMGLIKIVIIFLGLEAIQGYGNPAIRIIRKTIMMKTIPKKFIGRVYGSLETISYIARISFLAIYILIIKYTGSGILIAIQGIFVLTFVFVVIYSLRKMQIKAQPDKNPKRFYLSGYYQKHR</sequence>
<dbReference type="PANTHER" id="PTHR23513:SF6">
    <property type="entry name" value="MAJOR FACILITATOR SUPERFAMILY ASSOCIATED DOMAIN-CONTAINING PROTEIN"/>
    <property type="match status" value="1"/>
</dbReference>
<feature type="transmembrane region" description="Helical" evidence="6">
    <location>
        <begin position="140"/>
        <end position="156"/>
    </location>
</feature>
<evidence type="ECO:0000256" key="5">
    <source>
        <dbReference type="ARBA" id="ARBA00023136"/>
    </source>
</evidence>
<evidence type="ECO:0000256" key="3">
    <source>
        <dbReference type="ARBA" id="ARBA00022692"/>
    </source>
</evidence>
<accession>A0A1V0N461</accession>
<evidence type="ECO:0000256" key="6">
    <source>
        <dbReference type="SAM" id="Phobius"/>
    </source>
</evidence>
<dbReference type="SUPFAM" id="SSF103473">
    <property type="entry name" value="MFS general substrate transporter"/>
    <property type="match status" value="1"/>
</dbReference>
<protein>
    <submittedName>
        <fullName evidence="7">Major facilitator superfamily permease</fullName>
    </submittedName>
</protein>
<keyword evidence="5 6" id="KW-0472">Membrane</keyword>
<feature type="transmembrane region" description="Helical" evidence="6">
    <location>
        <begin position="38"/>
        <end position="58"/>
    </location>
</feature>
<keyword evidence="8" id="KW-1185">Reference proteome</keyword>
<dbReference type="Gene3D" id="1.20.1250.20">
    <property type="entry name" value="MFS general substrate transporter like domains"/>
    <property type="match status" value="2"/>
</dbReference>
<dbReference type="InterPro" id="IPR011701">
    <property type="entry name" value="MFS"/>
</dbReference>
<feature type="transmembrane region" description="Helical" evidence="6">
    <location>
        <begin position="295"/>
        <end position="315"/>
    </location>
</feature>
<evidence type="ECO:0000313" key="8">
    <source>
        <dbReference type="Proteomes" id="UP000192050"/>
    </source>
</evidence>
<evidence type="ECO:0000256" key="2">
    <source>
        <dbReference type="ARBA" id="ARBA00022475"/>
    </source>
</evidence>
<keyword evidence="4 6" id="KW-1133">Transmembrane helix</keyword>
<dbReference type="InterPro" id="IPR036259">
    <property type="entry name" value="MFS_trans_sf"/>
</dbReference>
<evidence type="ECO:0000313" key="7">
    <source>
        <dbReference type="EMBL" id="ARD84877.1"/>
    </source>
</evidence>
<dbReference type="CDD" id="cd06173">
    <property type="entry name" value="MFS_MefA_like"/>
    <property type="match status" value="1"/>
</dbReference>
<dbReference type="RefSeq" id="WP_155951129.1">
    <property type="nucleotide sequence ID" value="NZ_CP015363.1"/>
</dbReference>